<sequence>MSKKRNNYVGSSMAASKEQGKSAGFNEEIAQEKLTEEVKQFNKKRKTNQ</sequence>
<proteinExistence type="predicted"/>
<evidence type="ECO:0000313" key="4">
    <source>
        <dbReference type="EMBL" id="MBP0725916.1"/>
    </source>
</evidence>
<protein>
    <recommendedName>
        <fullName evidence="2">Small acid-soluble spore protein O</fullName>
    </recommendedName>
</protein>
<dbReference type="GO" id="GO:0030435">
    <property type="term" value="P:sporulation resulting in formation of a cellular spore"/>
    <property type="evidence" value="ECO:0007669"/>
    <property type="project" value="UniProtKB-KW"/>
</dbReference>
<comment type="caution">
    <text evidence="4">The sequence shown here is derived from an EMBL/GenBank/DDBJ whole genome shotgun (WGS) entry which is preliminary data.</text>
</comment>
<evidence type="ECO:0000256" key="3">
    <source>
        <dbReference type="SAM" id="MobiDB-lite"/>
    </source>
</evidence>
<dbReference type="GO" id="GO:0042601">
    <property type="term" value="C:endospore-forming forespore"/>
    <property type="evidence" value="ECO:0007669"/>
    <property type="project" value="InterPro"/>
</dbReference>
<dbReference type="GO" id="GO:0030436">
    <property type="term" value="P:asexual sporulation"/>
    <property type="evidence" value="ECO:0007669"/>
    <property type="project" value="UniProtKB-UniRule"/>
</dbReference>
<gene>
    <name evidence="4" type="primary">sspO</name>
    <name evidence="4" type="ORF">J5Y03_12115</name>
</gene>
<dbReference type="Proteomes" id="UP000682134">
    <property type="component" value="Unassembled WGS sequence"/>
</dbReference>
<keyword evidence="5" id="KW-1185">Reference proteome</keyword>
<dbReference type="Pfam" id="PF08175">
    <property type="entry name" value="SspO"/>
    <property type="match status" value="1"/>
</dbReference>
<evidence type="ECO:0000256" key="2">
    <source>
        <dbReference type="NCBIfam" id="TIGR02864"/>
    </source>
</evidence>
<evidence type="ECO:0000256" key="1">
    <source>
        <dbReference type="ARBA" id="ARBA00022969"/>
    </source>
</evidence>
<name>A0A940NNK7_9BACI</name>
<dbReference type="EMBL" id="JAGIYQ010000007">
    <property type="protein sequence ID" value="MBP0725916.1"/>
    <property type="molecule type" value="Genomic_DNA"/>
</dbReference>
<dbReference type="InterPro" id="IPR012613">
    <property type="entry name" value="SASP_SspO"/>
</dbReference>
<evidence type="ECO:0000313" key="5">
    <source>
        <dbReference type="Proteomes" id="UP000682134"/>
    </source>
</evidence>
<keyword evidence="1" id="KW-0749">Sporulation</keyword>
<organism evidence="4 5">
    <name type="scientific">Gottfriedia endophytica</name>
    <dbReference type="NCBI Taxonomy" id="2820819"/>
    <lineage>
        <taxon>Bacteria</taxon>
        <taxon>Bacillati</taxon>
        <taxon>Bacillota</taxon>
        <taxon>Bacilli</taxon>
        <taxon>Bacillales</taxon>
        <taxon>Bacillaceae</taxon>
        <taxon>Gottfriedia</taxon>
    </lineage>
</organism>
<reference evidence="4" key="1">
    <citation type="submission" date="2021-04" db="EMBL/GenBank/DDBJ databases">
        <title>Genome seq and assembly of Bacillus sp.</title>
        <authorList>
            <person name="Chhetri G."/>
        </authorList>
    </citation>
    <scope>NUCLEOTIDE SEQUENCE</scope>
    <source>
        <strain evidence="4">RG28</strain>
    </source>
</reference>
<accession>A0A940NNK7</accession>
<dbReference type="NCBIfam" id="TIGR02864">
    <property type="entry name" value="spore_sspO"/>
    <property type="match status" value="1"/>
</dbReference>
<dbReference type="AlphaFoldDB" id="A0A940NNK7"/>
<dbReference type="RefSeq" id="WP_209405973.1">
    <property type="nucleotide sequence ID" value="NZ_JAGIYQ010000007.1"/>
</dbReference>
<feature type="region of interest" description="Disordered" evidence="3">
    <location>
        <begin position="1"/>
        <end position="28"/>
    </location>
</feature>